<comment type="caution">
    <text evidence="1">The sequence shown here is derived from an EMBL/GenBank/DDBJ whole genome shotgun (WGS) entry which is preliminary data.</text>
</comment>
<sequence length="115" mass="12616">MGPVSHIVKRDLARLIVQENPHPAGPDAHVEEGRKGGAGLIFPIPQPHNPISILTCGCDLPLPAHRFPTNPQSPVRLLSHLHLPVMPPAREPLSAQDTDTRIKSLRIVRQILTCF</sequence>
<keyword evidence="2" id="KW-1185">Reference proteome</keyword>
<dbReference type="Proteomes" id="UP000297703">
    <property type="component" value="Unassembled WGS sequence"/>
</dbReference>
<proteinExistence type="predicted"/>
<name>A0A4D9DN60_9SAUR</name>
<dbReference type="AlphaFoldDB" id="A0A4D9DN60"/>
<dbReference type="EMBL" id="QXTE01000687">
    <property type="protein sequence ID" value="TFJ96393.1"/>
    <property type="molecule type" value="Genomic_DNA"/>
</dbReference>
<organism evidence="1 2">
    <name type="scientific">Platysternon megacephalum</name>
    <name type="common">big-headed turtle</name>
    <dbReference type="NCBI Taxonomy" id="55544"/>
    <lineage>
        <taxon>Eukaryota</taxon>
        <taxon>Metazoa</taxon>
        <taxon>Chordata</taxon>
        <taxon>Craniata</taxon>
        <taxon>Vertebrata</taxon>
        <taxon>Euteleostomi</taxon>
        <taxon>Archelosauria</taxon>
        <taxon>Testudinata</taxon>
        <taxon>Testudines</taxon>
        <taxon>Cryptodira</taxon>
        <taxon>Durocryptodira</taxon>
        <taxon>Testudinoidea</taxon>
        <taxon>Platysternidae</taxon>
        <taxon>Platysternon</taxon>
    </lineage>
</organism>
<evidence type="ECO:0000313" key="2">
    <source>
        <dbReference type="Proteomes" id="UP000297703"/>
    </source>
</evidence>
<evidence type="ECO:0000313" key="1">
    <source>
        <dbReference type="EMBL" id="TFJ96393.1"/>
    </source>
</evidence>
<reference evidence="1 2" key="1">
    <citation type="submission" date="2019-04" db="EMBL/GenBank/DDBJ databases">
        <title>Draft genome of the big-headed turtle Platysternon megacephalum.</title>
        <authorList>
            <person name="Gong S."/>
        </authorList>
    </citation>
    <scope>NUCLEOTIDE SEQUENCE [LARGE SCALE GENOMIC DNA]</scope>
    <source>
        <strain evidence="1">DO16091913</strain>
        <tissue evidence="1">Muscle</tissue>
    </source>
</reference>
<gene>
    <name evidence="1" type="ORF">DR999_PMT21821</name>
</gene>
<reference evidence="1 2" key="2">
    <citation type="submission" date="2019-04" db="EMBL/GenBank/DDBJ databases">
        <title>The genome sequence of big-headed turtle.</title>
        <authorList>
            <person name="Gong S."/>
        </authorList>
    </citation>
    <scope>NUCLEOTIDE SEQUENCE [LARGE SCALE GENOMIC DNA]</scope>
    <source>
        <strain evidence="1">DO16091913</strain>
        <tissue evidence="1">Muscle</tissue>
    </source>
</reference>
<protein>
    <submittedName>
        <fullName evidence="1">MFS transporter</fullName>
    </submittedName>
</protein>
<accession>A0A4D9DN60</accession>